<comment type="subcellular location">
    <subcellularLocation>
        <location evidence="1">Golgi apparatus membrane</location>
        <topology evidence="1">Peripheral membrane protein</topology>
    </subcellularLocation>
</comment>
<dbReference type="Pfam" id="PF04124">
    <property type="entry name" value="Dor1"/>
    <property type="match status" value="2"/>
</dbReference>
<evidence type="ECO:0000256" key="7">
    <source>
        <dbReference type="ARBA" id="ARBA00023136"/>
    </source>
</evidence>
<organism evidence="11 14">
    <name type="scientific">Trichobilharzia regenti</name>
    <name type="common">Nasal bird schistosome</name>
    <dbReference type="NCBI Taxonomy" id="157069"/>
    <lineage>
        <taxon>Eukaryota</taxon>
        <taxon>Metazoa</taxon>
        <taxon>Spiralia</taxon>
        <taxon>Lophotrochozoa</taxon>
        <taxon>Platyhelminthes</taxon>
        <taxon>Trematoda</taxon>
        <taxon>Digenea</taxon>
        <taxon>Strigeidida</taxon>
        <taxon>Schistosomatoidea</taxon>
        <taxon>Schistosomatidae</taxon>
        <taxon>Trichobilharzia</taxon>
    </lineage>
</organism>
<evidence type="ECO:0000313" key="12">
    <source>
        <dbReference type="WBParaSite" id="TREG1_21390.1"/>
    </source>
</evidence>
<dbReference type="AlphaFoldDB" id="A0AA85JH97"/>
<dbReference type="Proteomes" id="UP000050795">
    <property type="component" value="Unassembled WGS sequence"/>
</dbReference>
<dbReference type="GO" id="GO:0000139">
    <property type="term" value="C:Golgi membrane"/>
    <property type="evidence" value="ECO:0007669"/>
    <property type="project" value="UniProtKB-SubCell"/>
</dbReference>
<evidence type="ECO:0000313" key="13">
    <source>
        <dbReference type="WBParaSite" id="TREG1_21390.2"/>
    </source>
</evidence>
<evidence type="ECO:0000256" key="3">
    <source>
        <dbReference type="ARBA" id="ARBA00020983"/>
    </source>
</evidence>
<keyword evidence="9" id="KW-0175">Coiled coil</keyword>
<dbReference type="PANTHER" id="PTHR21311:SF0">
    <property type="entry name" value="CONSERVED OLIGOMERIC GOLGI COMPLEX SUBUNIT 8"/>
    <property type="match status" value="1"/>
</dbReference>
<dbReference type="WBParaSite" id="TREG1_21390.2">
    <property type="protein sequence ID" value="TREG1_21390.2"/>
    <property type="gene ID" value="TREG1_21390"/>
</dbReference>
<dbReference type="SUPFAM" id="SSF74788">
    <property type="entry name" value="Cullin repeat-like"/>
    <property type="match status" value="1"/>
</dbReference>
<dbReference type="GO" id="GO:0017119">
    <property type="term" value="C:Golgi transport complex"/>
    <property type="evidence" value="ECO:0007669"/>
    <property type="project" value="InterPro"/>
</dbReference>
<name>A0AA85JH97_TRIRE</name>
<keyword evidence="6" id="KW-0333">Golgi apparatus</keyword>
<dbReference type="GO" id="GO:0006891">
    <property type="term" value="P:intra-Golgi vesicle-mediated transport"/>
    <property type="evidence" value="ECO:0007669"/>
    <property type="project" value="TreeGrafter"/>
</dbReference>
<evidence type="ECO:0000256" key="4">
    <source>
        <dbReference type="ARBA" id="ARBA00022448"/>
    </source>
</evidence>
<proteinExistence type="inferred from homology"/>
<feature type="compositionally biased region" description="Polar residues" evidence="10">
    <location>
        <begin position="712"/>
        <end position="732"/>
    </location>
</feature>
<dbReference type="GO" id="GO:0015031">
    <property type="term" value="P:protein transport"/>
    <property type="evidence" value="ECO:0007669"/>
    <property type="project" value="UniProtKB-KW"/>
</dbReference>
<dbReference type="InterPro" id="IPR007255">
    <property type="entry name" value="COG8"/>
</dbReference>
<feature type="region of interest" description="Disordered" evidence="10">
    <location>
        <begin position="711"/>
        <end position="732"/>
    </location>
</feature>
<keyword evidence="11" id="KW-1185">Reference proteome</keyword>
<sequence>MDVANGIISNGSESDKDFTTDHWMEQLIKKLNIPPDIQKEPYFQEAVNQLASSSFDNLSAAVRQLRNIRDTLKNKTKSLAAENYHIFLATKDASQNILDRTSEMSNANQLLLSQITEFFQCSGEFLSKTRSIEASLKKNRSALENHTQLLEIIELPQLMQTCVHNGHFDDAISIFTHSKMLFNKYGSNSPVLRMIHKQVSAVGSQFVHQLCDQLRAPISLPLCIKTVVFLRRTGLLSEQELRLKFLQTRTACLKNQINASLITCIPKDLSSVDKREKLSGFRSFQGNHDRAYWIATRLIEVTRVQLFDIVTQYRAVFPDEDSILPQAYKTQGKQSFTSKYSGNSVYSTSLLKGLKPFDYNSSSPNLLHAWLVDQVADFLINLSNNLQTMMYQPKANPQELMDRLLKAAGSSSDSNNLMYKSDGNGVCLETLFTQLQSLASQSMYFGRSLQRIGCDFRPHLANLFSNQIELFIQSYIDNIVSEFKSALMNWVWKIPSDSVQVNGSYTERNDSVLSSYSKMINSLLEYPPLILLYNGYVELFRGLNIYCPSALKSRIIIIISNGLHSSALCITQSYDNLKEQHSDDWIDDATCLASAFSTSLTHCILANVIDYLLIEDVDANASLPICSNPTSLYRPILLNLSRMICSPIYLKWSSLLPSLATTTTTTTTTATVQPIVNTNNIDLQVDVHSSTVEDCVNTMTTDLNMLKLSASKPPSVNDSDNYVGSDTVNGVS</sequence>
<accession>A0AA85JH97</accession>
<evidence type="ECO:0000256" key="1">
    <source>
        <dbReference type="ARBA" id="ARBA00004395"/>
    </source>
</evidence>
<evidence type="ECO:0000256" key="5">
    <source>
        <dbReference type="ARBA" id="ARBA00022927"/>
    </source>
</evidence>
<reference evidence="12 13" key="2">
    <citation type="submission" date="2023-11" db="UniProtKB">
        <authorList>
            <consortium name="WormBaseParasite"/>
        </authorList>
    </citation>
    <scope>IDENTIFICATION</scope>
</reference>
<dbReference type="InterPro" id="IPR016159">
    <property type="entry name" value="Cullin_repeat-like_dom_sf"/>
</dbReference>
<evidence type="ECO:0000256" key="2">
    <source>
        <dbReference type="ARBA" id="ARBA00006419"/>
    </source>
</evidence>
<dbReference type="WBParaSite" id="TREG1_21390.1">
    <property type="protein sequence ID" value="TREG1_21390.1"/>
    <property type="gene ID" value="TREG1_21390"/>
</dbReference>
<dbReference type="WBParaSite" id="TREG1_21390.3">
    <property type="protein sequence ID" value="TREG1_21390.3"/>
    <property type="gene ID" value="TREG1_21390"/>
</dbReference>
<feature type="coiled-coil region" evidence="9">
    <location>
        <begin position="55"/>
        <end position="82"/>
    </location>
</feature>
<dbReference type="PANTHER" id="PTHR21311">
    <property type="entry name" value="CONSERVED OLIGOMERIC GOLGI COMPLEX COMPONENT 8"/>
    <property type="match status" value="1"/>
</dbReference>
<keyword evidence="5" id="KW-0653">Protein transport</keyword>
<reference evidence="11" key="1">
    <citation type="submission" date="2022-06" db="EMBL/GenBank/DDBJ databases">
        <authorList>
            <person name="Berger JAMES D."/>
            <person name="Berger JAMES D."/>
        </authorList>
    </citation>
    <scope>NUCLEOTIDE SEQUENCE [LARGE SCALE GENOMIC DNA]</scope>
</reference>
<keyword evidence="4" id="KW-0813">Transport</keyword>
<evidence type="ECO:0000256" key="8">
    <source>
        <dbReference type="ARBA" id="ARBA00031347"/>
    </source>
</evidence>
<evidence type="ECO:0000256" key="10">
    <source>
        <dbReference type="SAM" id="MobiDB-lite"/>
    </source>
</evidence>
<evidence type="ECO:0000313" key="11">
    <source>
        <dbReference type="Proteomes" id="UP000050795"/>
    </source>
</evidence>
<protein>
    <recommendedName>
        <fullName evidence="3">Conserved oligomeric Golgi complex subunit 8</fullName>
    </recommendedName>
    <alternativeName>
        <fullName evidence="8">Component of oligomeric Golgi complex 8</fullName>
    </alternativeName>
</protein>
<comment type="similarity">
    <text evidence="2">Belongs to the COG8 family.</text>
</comment>
<evidence type="ECO:0000256" key="6">
    <source>
        <dbReference type="ARBA" id="ARBA00023034"/>
    </source>
</evidence>
<evidence type="ECO:0000256" key="9">
    <source>
        <dbReference type="SAM" id="Coils"/>
    </source>
</evidence>
<evidence type="ECO:0000313" key="14">
    <source>
        <dbReference type="WBParaSite" id="TREG1_21390.3"/>
    </source>
</evidence>
<keyword evidence="7" id="KW-0472">Membrane</keyword>